<organism evidence="2 3">
    <name type="scientific">Rubripirellula obstinata</name>
    <dbReference type="NCBI Taxonomy" id="406547"/>
    <lineage>
        <taxon>Bacteria</taxon>
        <taxon>Pseudomonadati</taxon>
        <taxon>Planctomycetota</taxon>
        <taxon>Planctomycetia</taxon>
        <taxon>Pirellulales</taxon>
        <taxon>Pirellulaceae</taxon>
        <taxon>Rubripirellula</taxon>
    </lineage>
</organism>
<dbReference type="Gene3D" id="1.10.30.50">
    <property type="match status" value="1"/>
</dbReference>
<feature type="domain" description="HNH" evidence="1">
    <location>
        <begin position="9"/>
        <end position="43"/>
    </location>
</feature>
<keyword evidence="2" id="KW-0255">Endonuclease</keyword>
<dbReference type="PANTHER" id="PTHR33877">
    <property type="entry name" value="SLL1193 PROTEIN"/>
    <property type="match status" value="1"/>
</dbReference>
<dbReference type="EMBL" id="VRLW01000001">
    <property type="protein sequence ID" value="KAA1260359.1"/>
    <property type="molecule type" value="Genomic_DNA"/>
</dbReference>
<dbReference type="CDD" id="cd00085">
    <property type="entry name" value="HNHc"/>
    <property type="match status" value="1"/>
</dbReference>
<dbReference type="InterPro" id="IPR003615">
    <property type="entry name" value="HNH_nuc"/>
</dbReference>
<dbReference type="InterPro" id="IPR002711">
    <property type="entry name" value="HNH"/>
</dbReference>
<proteinExistence type="predicted"/>
<dbReference type="GO" id="GO:0004519">
    <property type="term" value="F:endonuclease activity"/>
    <property type="evidence" value="ECO:0007669"/>
    <property type="project" value="UniProtKB-KW"/>
</dbReference>
<keyword evidence="2" id="KW-0378">Hydrolase</keyword>
<protein>
    <submittedName>
        <fullName evidence="2">CRISPR-associated endonuclease Cas9</fullName>
    </submittedName>
</protein>
<dbReference type="Proteomes" id="UP000322699">
    <property type="component" value="Unassembled WGS sequence"/>
</dbReference>
<dbReference type="PANTHER" id="PTHR33877:SF1">
    <property type="entry name" value="TYPE IV METHYL-DIRECTED RESTRICTION ENZYME ECOKMCRA"/>
    <property type="match status" value="1"/>
</dbReference>
<keyword evidence="2" id="KW-0540">Nuclease</keyword>
<sequence length="114" mass="12710">MDHSLQGATFHVEHVFPRSAGGSDDAENLALACPSCNLHKSDRVAVSPLGSSEPITLFNPRSDLWSDHFEWDEYAIAGKTPIGIATIDALHLNDQRRQKIRQAERLFDLFPPED</sequence>
<name>A0A5B1CKU6_9BACT</name>
<keyword evidence="3" id="KW-1185">Reference proteome</keyword>
<reference evidence="2 3" key="1">
    <citation type="submission" date="2019-08" db="EMBL/GenBank/DDBJ databases">
        <title>Deep-cultivation of Planctomycetes and their phenomic and genomic characterization uncovers novel biology.</title>
        <authorList>
            <person name="Wiegand S."/>
            <person name="Jogler M."/>
            <person name="Boedeker C."/>
            <person name="Pinto D."/>
            <person name="Vollmers J."/>
            <person name="Rivas-Marin E."/>
            <person name="Kohn T."/>
            <person name="Peeters S.H."/>
            <person name="Heuer A."/>
            <person name="Rast P."/>
            <person name="Oberbeckmann S."/>
            <person name="Bunk B."/>
            <person name="Jeske O."/>
            <person name="Meyerdierks A."/>
            <person name="Storesund J.E."/>
            <person name="Kallscheuer N."/>
            <person name="Luecker S."/>
            <person name="Lage O.M."/>
            <person name="Pohl T."/>
            <person name="Merkel B.J."/>
            <person name="Hornburger P."/>
            <person name="Mueller R.-W."/>
            <person name="Bruemmer F."/>
            <person name="Labrenz M."/>
            <person name="Spormann A.M."/>
            <person name="Op Den Camp H."/>
            <person name="Overmann J."/>
            <person name="Amann R."/>
            <person name="Jetten M.S.M."/>
            <person name="Mascher T."/>
            <person name="Medema M.H."/>
            <person name="Devos D.P."/>
            <person name="Kaster A.-K."/>
            <person name="Ovreas L."/>
            <person name="Rohde M."/>
            <person name="Galperin M.Y."/>
            <person name="Jogler C."/>
        </authorList>
    </citation>
    <scope>NUCLEOTIDE SEQUENCE [LARGE SCALE GENOMIC DNA]</scope>
    <source>
        <strain evidence="2 3">LF1</strain>
    </source>
</reference>
<dbReference type="OrthoDB" id="9802901at2"/>
<comment type="caution">
    <text evidence="2">The sequence shown here is derived from an EMBL/GenBank/DDBJ whole genome shotgun (WGS) entry which is preliminary data.</text>
</comment>
<dbReference type="AlphaFoldDB" id="A0A5B1CKU6"/>
<gene>
    <name evidence="2" type="primary">cas9</name>
    <name evidence="2" type="ORF">LF1_28990</name>
</gene>
<accession>A0A5B1CKU6</accession>
<dbReference type="GO" id="GO:0003676">
    <property type="term" value="F:nucleic acid binding"/>
    <property type="evidence" value="ECO:0007669"/>
    <property type="project" value="InterPro"/>
</dbReference>
<dbReference type="GO" id="GO:0008270">
    <property type="term" value="F:zinc ion binding"/>
    <property type="evidence" value="ECO:0007669"/>
    <property type="project" value="InterPro"/>
</dbReference>
<evidence type="ECO:0000259" key="1">
    <source>
        <dbReference type="Pfam" id="PF01844"/>
    </source>
</evidence>
<evidence type="ECO:0000313" key="3">
    <source>
        <dbReference type="Proteomes" id="UP000322699"/>
    </source>
</evidence>
<evidence type="ECO:0000313" key="2">
    <source>
        <dbReference type="EMBL" id="KAA1260359.1"/>
    </source>
</evidence>
<dbReference type="Pfam" id="PF01844">
    <property type="entry name" value="HNH"/>
    <property type="match status" value="1"/>
</dbReference>
<dbReference type="InterPro" id="IPR052892">
    <property type="entry name" value="NA-targeting_endonuclease"/>
</dbReference>